<proteinExistence type="inferred from homology"/>
<evidence type="ECO:0000256" key="11">
    <source>
        <dbReference type="SAM" id="Phobius"/>
    </source>
</evidence>
<evidence type="ECO:0000256" key="8">
    <source>
        <dbReference type="ARBA" id="ARBA00023134"/>
    </source>
</evidence>
<dbReference type="InterPro" id="IPR027417">
    <property type="entry name" value="P-loop_NTPase"/>
</dbReference>
<evidence type="ECO:0000256" key="1">
    <source>
        <dbReference type="ARBA" id="ARBA00004389"/>
    </source>
</evidence>
<evidence type="ECO:0000259" key="12">
    <source>
        <dbReference type="SMART" id="SM00382"/>
    </source>
</evidence>
<evidence type="ECO:0000256" key="2">
    <source>
        <dbReference type="ARBA" id="ARBA00005619"/>
    </source>
</evidence>
<keyword evidence="8" id="KW-0342">GTP-binding</keyword>
<dbReference type="AlphaFoldDB" id="A0AAF0DIE2"/>
<evidence type="ECO:0000256" key="10">
    <source>
        <dbReference type="ARBA" id="ARBA00023170"/>
    </source>
</evidence>
<keyword evidence="14" id="KW-1185">Reference proteome</keyword>
<comment type="subcellular location">
    <subcellularLocation>
        <location evidence="1">Endoplasmic reticulum membrane</location>
        <topology evidence="1">Single-pass membrane protein</topology>
    </subcellularLocation>
</comment>
<keyword evidence="5" id="KW-0547">Nucleotide-binding</keyword>
<evidence type="ECO:0000256" key="9">
    <source>
        <dbReference type="ARBA" id="ARBA00023136"/>
    </source>
</evidence>
<reference evidence="13" key="1">
    <citation type="submission" date="2023-03" db="EMBL/GenBank/DDBJ databases">
        <title>Emydomyces testavorans Genome Sequence.</title>
        <authorList>
            <person name="Hoyer L."/>
        </authorList>
    </citation>
    <scope>NUCLEOTIDE SEQUENCE</scope>
    <source>
        <strain evidence="13">16-2883</strain>
    </source>
</reference>
<dbReference type="Gene3D" id="3.40.50.300">
    <property type="entry name" value="P-loop containing nucleotide triphosphate hydrolases"/>
    <property type="match status" value="1"/>
</dbReference>
<keyword evidence="6" id="KW-0256">Endoplasmic reticulum</keyword>
<dbReference type="InterPro" id="IPR019009">
    <property type="entry name" value="SRP_receptor_beta_su"/>
</dbReference>
<dbReference type="Pfam" id="PF09439">
    <property type="entry name" value="SRPRB"/>
    <property type="match status" value="1"/>
</dbReference>
<dbReference type="SMART" id="SM00382">
    <property type="entry name" value="AAA"/>
    <property type="match status" value="1"/>
</dbReference>
<accession>A0AAF0DIE2</accession>
<dbReference type="Proteomes" id="UP001219355">
    <property type="component" value="Chromosome 2"/>
</dbReference>
<evidence type="ECO:0000256" key="3">
    <source>
        <dbReference type="ARBA" id="ARBA00020256"/>
    </source>
</evidence>
<dbReference type="GO" id="GO:0005789">
    <property type="term" value="C:endoplasmic reticulum membrane"/>
    <property type="evidence" value="ECO:0007669"/>
    <property type="project" value="UniProtKB-SubCell"/>
</dbReference>
<dbReference type="InterPro" id="IPR003593">
    <property type="entry name" value="AAA+_ATPase"/>
</dbReference>
<dbReference type="SUPFAM" id="SSF52540">
    <property type="entry name" value="P-loop containing nucleoside triphosphate hydrolases"/>
    <property type="match status" value="1"/>
</dbReference>
<organism evidence="13 14">
    <name type="scientific">Emydomyces testavorans</name>
    <dbReference type="NCBI Taxonomy" id="2070801"/>
    <lineage>
        <taxon>Eukaryota</taxon>
        <taxon>Fungi</taxon>
        <taxon>Dikarya</taxon>
        <taxon>Ascomycota</taxon>
        <taxon>Pezizomycotina</taxon>
        <taxon>Eurotiomycetes</taxon>
        <taxon>Eurotiomycetidae</taxon>
        <taxon>Onygenales</taxon>
        <taxon>Nannizziopsiaceae</taxon>
        <taxon>Emydomyces</taxon>
    </lineage>
</organism>
<evidence type="ECO:0000313" key="14">
    <source>
        <dbReference type="Proteomes" id="UP001219355"/>
    </source>
</evidence>
<evidence type="ECO:0000256" key="7">
    <source>
        <dbReference type="ARBA" id="ARBA00022989"/>
    </source>
</evidence>
<evidence type="ECO:0000256" key="6">
    <source>
        <dbReference type="ARBA" id="ARBA00022824"/>
    </source>
</evidence>
<gene>
    <name evidence="13" type="ORF">PRK78_003402</name>
</gene>
<protein>
    <recommendedName>
        <fullName evidence="3">Signal recognition particle receptor subunit beta</fullName>
    </recommendedName>
</protein>
<dbReference type="GO" id="GO:0005525">
    <property type="term" value="F:GTP binding"/>
    <property type="evidence" value="ECO:0007669"/>
    <property type="project" value="UniProtKB-KW"/>
</dbReference>
<feature type="transmembrane region" description="Helical" evidence="11">
    <location>
        <begin position="12"/>
        <end position="39"/>
    </location>
</feature>
<keyword evidence="7 11" id="KW-1133">Transmembrane helix</keyword>
<comment type="similarity">
    <text evidence="2">Belongs to the SRP receptor beta subunit family.</text>
</comment>
<feature type="domain" description="AAA+ ATPase" evidence="12">
    <location>
        <begin position="47"/>
        <end position="239"/>
    </location>
</feature>
<sequence length="313" mass="33985">MAWDSVRSTLTFLLSGNVLAILVTCLVAFSLPVLFHLILYRSASAEGHNDFLLVGPSGSGKTAFCALLERKSSRVSKSNPQTHTSQTSSFVSATLPASVPIGSNAYRSVNDPTLADRKRTQIKYRVRDTPGHGKLRDSQGISQLSSVADPKLKKGSTRGVIFMVDAGTILDEAELRDAAGYLHDVLLLLQKRLAGYRNSVFRKPQDIPVLVATNKQDLFTALPANSVRERLEAEIEKIRKSKRKGVLDADVDAADDEQDILGGDEGHERFTFNLLEEEAGVSVTVVGGSVKSSDETDAGAGIRQWEEWIGSCL</sequence>
<evidence type="ECO:0000256" key="5">
    <source>
        <dbReference type="ARBA" id="ARBA00022741"/>
    </source>
</evidence>
<keyword evidence="10" id="KW-0675">Receptor</keyword>
<evidence type="ECO:0000313" key="13">
    <source>
        <dbReference type="EMBL" id="WEW57935.1"/>
    </source>
</evidence>
<evidence type="ECO:0000256" key="4">
    <source>
        <dbReference type="ARBA" id="ARBA00022692"/>
    </source>
</evidence>
<keyword evidence="9 11" id="KW-0472">Membrane</keyword>
<dbReference type="EMBL" id="CP120628">
    <property type="protein sequence ID" value="WEW57935.1"/>
    <property type="molecule type" value="Genomic_DNA"/>
</dbReference>
<name>A0AAF0DIE2_9EURO</name>
<keyword evidence="4 11" id="KW-0812">Transmembrane</keyword>